<dbReference type="AlphaFoldDB" id="A0A8H3EH62"/>
<gene>
    <name evidence="2" type="ORF">HETSPECPRED_003254</name>
</gene>
<dbReference type="EMBL" id="CAJPDS010000002">
    <property type="protein sequence ID" value="CAF9903947.1"/>
    <property type="molecule type" value="Genomic_DNA"/>
</dbReference>
<keyword evidence="1" id="KW-0732">Signal</keyword>
<reference evidence="2" key="1">
    <citation type="submission" date="2021-03" db="EMBL/GenBank/DDBJ databases">
        <authorList>
            <person name="Tagirdzhanova G."/>
        </authorList>
    </citation>
    <scope>NUCLEOTIDE SEQUENCE</scope>
</reference>
<evidence type="ECO:0000313" key="2">
    <source>
        <dbReference type="EMBL" id="CAF9903947.1"/>
    </source>
</evidence>
<feature type="signal peptide" evidence="1">
    <location>
        <begin position="1"/>
        <end position="19"/>
    </location>
</feature>
<dbReference type="OrthoDB" id="5352317at2759"/>
<comment type="caution">
    <text evidence="2">The sequence shown here is derived from an EMBL/GenBank/DDBJ whole genome shotgun (WGS) entry which is preliminary data.</text>
</comment>
<protein>
    <recommendedName>
        <fullName evidence="4">Small secreted protein</fullName>
    </recommendedName>
</protein>
<accession>A0A8H3EH62</accession>
<proteinExistence type="predicted"/>
<sequence>MQFSTLLVAAMAAALPAMSAPAATEVSMMAAAAPQWTLKSFVRTCNAANTSCKYSYSIDTQSGAATPCTYTVAGTTASRASYNNKKCGAFTISSNWSGQFGAGNGFQTLAVVKGKTVIYPAYTDKQLVNGKVVKPDQSYAPQNLP</sequence>
<name>A0A8H3EH62_9LECA</name>
<feature type="chain" id="PRO_5034591884" description="Small secreted protein" evidence="1">
    <location>
        <begin position="20"/>
        <end position="145"/>
    </location>
</feature>
<evidence type="ECO:0000256" key="1">
    <source>
        <dbReference type="SAM" id="SignalP"/>
    </source>
</evidence>
<dbReference type="Proteomes" id="UP000664521">
    <property type="component" value="Unassembled WGS sequence"/>
</dbReference>
<evidence type="ECO:0008006" key="4">
    <source>
        <dbReference type="Google" id="ProtNLM"/>
    </source>
</evidence>
<organism evidence="2 3">
    <name type="scientific">Heterodermia speciosa</name>
    <dbReference type="NCBI Taxonomy" id="116794"/>
    <lineage>
        <taxon>Eukaryota</taxon>
        <taxon>Fungi</taxon>
        <taxon>Dikarya</taxon>
        <taxon>Ascomycota</taxon>
        <taxon>Pezizomycotina</taxon>
        <taxon>Lecanoromycetes</taxon>
        <taxon>OSLEUM clade</taxon>
        <taxon>Lecanoromycetidae</taxon>
        <taxon>Caliciales</taxon>
        <taxon>Physciaceae</taxon>
        <taxon>Heterodermia</taxon>
    </lineage>
</organism>
<keyword evidence="3" id="KW-1185">Reference proteome</keyword>
<evidence type="ECO:0000313" key="3">
    <source>
        <dbReference type="Proteomes" id="UP000664521"/>
    </source>
</evidence>